<protein>
    <recommendedName>
        <fullName evidence="3">F-box domain-containing protein</fullName>
    </recommendedName>
</protein>
<reference evidence="1" key="1">
    <citation type="submission" date="2023-03" db="EMBL/GenBank/DDBJ databases">
        <title>Massive genome expansion in bonnet fungi (Mycena s.s.) driven by repeated elements and novel gene families across ecological guilds.</title>
        <authorList>
            <consortium name="Lawrence Berkeley National Laboratory"/>
            <person name="Harder C.B."/>
            <person name="Miyauchi S."/>
            <person name="Viragh M."/>
            <person name="Kuo A."/>
            <person name="Thoen E."/>
            <person name="Andreopoulos B."/>
            <person name="Lu D."/>
            <person name="Skrede I."/>
            <person name="Drula E."/>
            <person name="Henrissat B."/>
            <person name="Morin E."/>
            <person name="Kohler A."/>
            <person name="Barry K."/>
            <person name="LaButti K."/>
            <person name="Morin E."/>
            <person name="Salamov A."/>
            <person name="Lipzen A."/>
            <person name="Mereny Z."/>
            <person name="Hegedus B."/>
            <person name="Baldrian P."/>
            <person name="Stursova M."/>
            <person name="Weitz H."/>
            <person name="Taylor A."/>
            <person name="Grigoriev I.V."/>
            <person name="Nagy L.G."/>
            <person name="Martin F."/>
            <person name="Kauserud H."/>
        </authorList>
    </citation>
    <scope>NUCLEOTIDE SEQUENCE</scope>
    <source>
        <strain evidence="1">CBHHK182m</strain>
    </source>
</reference>
<evidence type="ECO:0008006" key="3">
    <source>
        <dbReference type="Google" id="ProtNLM"/>
    </source>
</evidence>
<dbReference type="SUPFAM" id="SSF81383">
    <property type="entry name" value="F-box domain"/>
    <property type="match status" value="1"/>
</dbReference>
<comment type="caution">
    <text evidence="1">The sequence shown here is derived from an EMBL/GenBank/DDBJ whole genome shotgun (WGS) entry which is preliminary data.</text>
</comment>
<dbReference type="InterPro" id="IPR032675">
    <property type="entry name" value="LRR_dom_sf"/>
</dbReference>
<gene>
    <name evidence="1" type="ORF">B0H16DRAFT_373449</name>
</gene>
<evidence type="ECO:0000313" key="2">
    <source>
        <dbReference type="Proteomes" id="UP001215598"/>
    </source>
</evidence>
<sequence>MVSSSNHSDGFIVECESKISSIDAQIAGLQSLRAIERNKLGKLKYRSTPLNVLPLEMLSEIFKFSVAAANQDDLLPRAVVLSEVCHYWRQVALSLPSLWSELTIEVNVERPAEGYVQATRAWLARSSPLPLSIDLFSDLDEETPESAIVNEIFGVKSRLKSLRIVGVYSAAIASLMVVPLPALQTLRLSFDDPETLAALDATAGARIDLSVVAPHLRTVVLPEDYLKLFDNVPWSRLIDLTFFTHIDDTLDILRQSRNLEQLEIRTVQWGLEEVTSLADKEPPLTLPVLRHFSLNLKSAFDDFGEIIPFFHCLVFPELTSLKLDFEMHVTTLWDHRKFALFQGRSPHIQRLELSNATLDSADLVSMLRFSPALTSLVLTACRKCIDDTLLQALEYRESDADAEPLAARLEVISWSRIGHYFHNPFLEAMLRSRCLTVPPHSKITRFKTVYIHSGEDPIIVDAAFAAQMEACVEKFHLS</sequence>
<dbReference type="AlphaFoldDB" id="A0AAD7JPL1"/>
<dbReference type="Gene3D" id="1.20.1280.50">
    <property type="match status" value="1"/>
</dbReference>
<dbReference type="InterPro" id="IPR036047">
    <property type="entry name" value="F-box-like_dom_sf"/>
</dbReference>
<evidence type="ECO:0000313" key="1">
    <source>
        <dbReference type="EMBL" id="KAJ7766801.1"/>
    </source>
</evidence>
<dbReference type="Proteomes" id="UP001215598">
    <property type="component" value="Unassembled WGS sequence"/>
</dbReference>
<dbReference type="SUPFAM" id="SSF52047">
    <property type="entry name" value="RNI-like"/>
    <property type="match status" value="1"/>
</dbReference>
<proteinExistence type="predicted"/>
<dbReference type="PANTHER" id="PTHR38926">
    <property type="entry name" value="F-BOX DOMAIN CONTAINING PROTEIN, EXPRESSED"/>
    <property type="match status" value="1"/>
</dbReference>
<organism evidence="1 2">
    <name type="scientific">Mycena metata</name>
    <dbReference type="NCBI Taxonomy" id="1033252"/>
    <lineage>
        <taxon>Eukaryota</taxon>
        <taxon>Fungi</taxon>
        <taxon>Dikarya</taxon>
        <taxon>Basidiomycota</taxon>
        <taxon>Agaricomycotina</taxon>
        <taxon>Agaricomycetes</taxon>
        <taxon>Agaricomycetidae</taxon>
        <taxon>Agaricales</taxon>
        <taxon>Marasmiineae</taxon>
        <taxon>Mycenaceae</taxon>
        <taxon>Mycena</taxon>
    </lineage>
</organism>
<keyword evidence="2" id="KW-1185">Reference proteome</keyword>
<dbReference type="EMBL" id="JARKIB010000023">
    <property type="protein sequence ID" value="KAJ7766801.1"/>
    <property type="molecule type" value="Genomic_DNA"/>
</dbReference>
<name>A0AAD7JPL1_9AGAR</name>
<dbReference type="Gene3D" id="3.80.10.10">
    <property type="entry name" value="Ribonuclease Inhibitor"/>
    <property type="match status" value="1"/>
</dbReference>
<dbReference type="PANTHER" id="PTHR38926:SF5">
    <property type="entry name" value="F-BOX AND LEUCINE-RICH REPEAT PROTEIN 6"/>
    <property type="match status" value="1"/>
</dbReference>
<accession>A0AAD7JPL1</accession>